<accession>A0AAE1V1C1</accession>
<dbReference type="Proteomes" id="UP001291623">
    <property type="component" value="Unassembled WGS sequence"/>
</dbReference>
<dbReference type="EMBL" id="JAVYJV010000015">
    <property type="protein sequence ID" value="KAK4352643.1"/>
    <property type="molecule type" value="Genomic_DNA"/>
</dbReference>
<comment type="caution">
    <text evidence="9">The sequence shown here is derived from an EMBL/GenBank/DDBJ whole genome shotgun (WGS) entry which is preliminary data.</text>
</comment>
<evidence type="ECO:0000256" key="5">
    <source>
        <dbReference type="ARBA" id="ARBA00023163"/>
    </source>
</evidence>
<dbReference type="GO" id="GO:0043021">
    <property type="term" value="F:ribonucleoprotein complex binding"/>
    <property type="evidence" value="ECO:0007669"/>
    <property type="project" value="TreeGrafter"/>
</dbReference>
<keyword evidence="2" id="KW-0597">Phosphoprotein</keyword>
<comment type="subcellular location">
    <subcellularLocation>
        <location evidence="1">Nucleus</location>
    </subcellularLocation>
</comment>
<evidence type="ECO:0000256" key="1">
    <source>
        <dbReference type="ARBA" id="ARBA00004123"/>
    </source>
</evidence>
<keyword evidence="3" id="KW-0677">Repeat</keyword>
<evidence type="ECO:0000256" key="7">
    <source>
        <dbReference type="SAM" id="Coils"/>
    </source>
</evidence>
<evidence type="ECO:0000256" key="3">
    <source>
        <dbReference type="ARBA" id="ARBA00022737"/>
    </source>
</evidence>
<evidence type="ECO:0000256" key="6">
    <source>
        <dbReference type="ARBA" id="ARBA00023242"/>
    </source>
</evidence>
<evidence type="ECO:0000313" key="10">
    <source>
        <dbReference type="Proteomes" id="UP001291623"/>
    </source>
</evidence>
<dbReference type="GO" id="GO:0016604">
    <property type="term" value="C:nuclear body"/>
    <property type="evidence" value="ECO:0007669"/>
    <property type="project" value="TreeGrafter"/>
</dbReference>
<reference evidence="9" key="1">
    <citation type="submission" date="2023-12" db="EMBL/GenBank/DDBJ databases">
        <title>Genome assembly of Anisodus tanguticus.</title>
        <authorList>
            <person name="Wang Y.-J."/>
        </authorList>
    </citation>
    <scope>NUCLEOTIDE SEQUENCE</scope>
    <source>
        <strain evidence="9">KB-2021</strain>
        <tissue evidence="9">Leaf</tissue>
    </source>
</reference>
<evidence type="ECO:0000259" key="8">
    <source>
        <dbReference type="PROSITE" id="PS51297"/>
    </source>
</evidence>
<evidence type="ECO:0000256" key="4">
    <source>
        <dbReference type="ARBA" id="ARBA00023015"/>
    </source>
</evidence>
<evidence type="ECO:0000256" key="2">
    <source>
        <dbReference type="ARBA" id="ARBA00022553"/>
    </source>
</evidence>
<protein>
    <recommendedName>
        <fullName evidence="8">K-box domain-containing protein</fullName>
    </recommendedName>
</protein>
<organism evidence="9 10">
    <name type="scientific">Anisodus tanguticus</name>
    <dbReference type="NCBI Taxonomy" id="243964"/>
    <lineage>
        <taxon>Eukaryota</taxon>
        <taxon>Viridiplantae</taxon>
        <taxon>Streptophyta</taxon>
        <taxon>Embryophyta</taxon>
        <taxon>Tracheophyta</taxon>
        <taxon>Spermatophyta</taxon>
        <taxon>Magnoliopsida</taxon>
        <taxon>eudicotyledons</taxon>
        <taxon>Gunneridae</taxon>
        <taxon>Pentapetalae</taxon>
        <taxon>asterids</taxon>
        <taxon>lamiids</taxon>
        <taxon>Solanales</taxon>
        <taxon>Solanaceae</taxon>
        <taxon>Solanoideae</taxon>
        <taxon>Hyoscyameae</taxon>
        <taxon>Anisodus</taxon>
    </lineage>
</organism>
<evidence type="ECO:0000313" key="9">
    <source>
        <dbReference type="EMBL" id="KAK4352643.1"/>
    </source>
</evidence>
<feature type="domain" description="K-box" evidence="8">
    <location>
        <begin position="47"/>
        <end position="146"/>
    </location>
</feature>
<keyword evidence="6" id="KW-0539">Nucleus</keyword>
<dbReference type="GO" id="GO:0003700">
    <property type="term" value="F:DNA-binding transcription factor activity"/>
    <property type="evidence" value="ECO:0007669"/>
    <property type="project" value="InterPro"/>
</dbReference>
<name>A0AAE1V1C1_9SOLA</name>
<dbReference type="Gene3D" id="3.40.30.10">
    <property type="entry name" value="Glutaredoxin"/>
    <property type="match status" value="1"/>
</dbReference>
<dbReference type="PROSITE" id="PS51297">
    <property type="entry name" value="K_BOX"/>
    <property type="match status" value="1"/>
</dbReference>
<dbReference type="Pfam" id="PF01486">
    <property type="entry name" value="K-box"/>
    <property type="match status" value="1"/>
</dbReference>
<sequence>MEKEMKIKEGWQRYCTYTKANSENSKKKKKGFQESDVLVESLISSEEVELYDEITKMKNDTLNLQLSLQRYKGDDLNSAQYEELNELEKQLENALNKIRARKLQLMQQQMENLKRTLMNYQMYKQVDPNAVMEQHDDQQQQQQHEEAITELNLLGEQPLLAQFSFFGEEQLGAAIPTKWQLLCRHLNENTLLNIYSFEKAANSHYHAGNGDGTLFPVVPSVQPCSESFPTSEHESSEAILNTLSSNLESVNGLKLQPQSANDLESAAQNAVLHEQEIAAQEVIQSQRFFYLAFNFNFLKLKLYKRNGCFTTISLLKSREARDASGPKESSDFFSGRHDPNALKEHLLQMTAEHRIQMAAKRGNKTQREQELPEYLKQKLKARGILKDDSKMENHAISSNSSTGQLSETSDANLPVGWFWEKSVERSIEAPALVSGVCSGLPEYWREVRDESTDEALVAGKSATQGKNYTRTVLGQSQEQQSLTSPGQTQAEIQVQVAIQHHDRAVASNATNVTWVDQAFTYQRCIECGGWGVGLVQSWGYCKHCTRVVGLKGVQPRAADTTATIPRPPIPFHECVALQSGPLFQQLPYPSPGAVLRKNAEIASQRKNLNQILPLYPREVTVVMDWVTLIEEGFTEREFFQLKLPHDKALNIITFLS</sequence>
<keyword evidence="10" id="KW-1185">Reference proteome</keyword>
<dbReference type="AlphaFoldDB" id="A0AAE1V1C1"/>
<dbReference type="PANTHER" id="PTHR21737:SF3">
    <property type="entry name" value="POLYGLUTAMINE-BINDING PROTEIN 1"/>
    <property type="match status" value="1"/>
</dbReference>
<dbReference type="InterPro" id="IPR002487">
    <property type="entry name" value="TF_Kbox"/>
</dbReference>
<dbReference type="PANTHER" id="PTHR21737">
    <property type="entry name" value="POLYGLUTAMINE BINDING PROTEIN 1/MARVEL MEMBRANE-ASSOCIATING DOMAIN CONTAINING 3"/>
    <property type="match status" value="1"/>
</dbReference>
<keyword evidence="5" id="KW-0804">Transcription</keyword>
<dbReference type="GO" id="GO:0000380">
    <property type="term" value="P:alternative mRNA splicing, via spliceosome"/>
    <property type="evidence" value="ECO:0007669"/>
    <property type="project" value="TreeGrafter"/>
</dbReference>
<proteinExistence type="predicted"/>
<keyword evidence="7" id="KW-0175">Coiled coil</keyword>
<feature type="coiled-coil region" evidence="7">
    <location>
        <begin position="77"/>
        <end position="123"/>
    </location>
</feature>
<keyword evidence="4" id="KW-0805">Transcription regulation</keyword>
<gene>
    <name evidence="9" type="ORF">RND71_028161</name>
</gene>
<dbReference type="GO" id="GO:0005737">
    <property type="term" value="C:cytoplasm"/>
    <property type="evidence" value="ECO:0007669"/>
    <property type="project" value="TreeGrafter"/>
</dbReference>